<comment type="function">
    <text evidence="5">May act as an export chaperone for the filament capping protein FliD.</text>
</comment>
<evidence type="ECO:0000256" key="1">
    <source>
        <dbReference type="ARBA" id="ARBA00004514"/>
    </source>
</evidence>
<keyword evidence="4" id="KW-0143">Chaperone</keyword>
<keyword evidence="8" id="KW-0966">Cell projection</keyword>
<dbReference type="RefSeq" id="WP_048035015.1">
    <property type="nucleotide sequence ID" value="NZ_CP030117.1"/>
</dbReference>
<proteinExistence type="inferred from homology"/>
<comment type="similarity">
    <text evidence="6">Belongs to the bacillales FliT family.</text>
</comment>
<keyword evidence="8" id="KW-0969">Cilium</keyword>
<comment type="subcellular location">
    <subcellularLocation>
        <location evidence="1">Cytoplasm</location>
        <location evidence="1">Cytosol</location>
    </subcellularLocation>
</comment>
<dbReference type="Proteomes" id="UP000036061">
    <property type="component" value="Chromosome"/>
</dbReference>
<dbReference type="Pfam" id="PF05400">
    <property type="entry name" value="FliT"/>
    <property type="match status" value="1"/>
</dbReference>
<accession>A0A2Z4MQC8</accession>
<evidence type="ECO:0000313" key="9">
    <source>
        <dbReference type="Proteomes" id="UP000036061"/>
    </source>
</evidence>
<keyword evidence="3" id="KW-1005">Bacterial flagellum biogenesis</keyword>
<protein>
    <recommendedName>
        <fullName evidence="7">Flagellar protein FliT</fullName>
    </recommendedName>
</protein>
<evidence type="ECO:0000313" key="8">
    <source>
        <dbReference type="EMBL" id="AWX58571.1"/>
    </source>
</evidence>
<dbReference type="InterPro" id="IPR008622">
    <property type="entry name" value="FliT"/>
</dbReference>
<evidence type="ECO:0000256" key="5">
    <source>
        <dbReference type="ARBA" id="ARBA00093765"/>
    </source>
</evidence>
<organism evidence="8 9">
    <name type="scientific">Brevibacillus brevis</name>
    <name type="common">Bacillus brevis</name>
    <dbReference type="NCBI Taxonomy" id="1393"/>
    <lineage>
        <taxon>Bacteria</taxon>
        <taxon>Bacillati</taxon>
        <taxon>Bacillota</taxon>
        <taxon>Bacilli</taxon>
        <taxon>Bacillales</taxon>
        <taxon>Paenibacillaceae</taxon>
        <taxon>Brevibacillus</taxon>
    </lineage>
</organism>
<name>A0A2Z4MQC8_BREBE</name>
<reference evidence="8 9" key="1">
    <citation type="journal article" date="2015" name="Genome Announc.">
        <title>Draft Genome Sequence of Brevibacillus brevis DZQ7, a Plant Growth-Promoting Rhizobacterium with Broad-Spectrum Antimicrobial Activity.</title>
        <authorList>
            <person name="Hou Q."/>
            <person name="Wang C."/>
            <person name="Hou X."/>
            <person name="Xia Z."/>
            <person name="Ye J."/>
            <person name="Liu K."/>
            <person name="Liu H."/>
            <person name="Wang J."/>
            <person name="Guo H."/>
            <person name="Yu X."/>
            <person name="Yang Y."/>
            <person name="Du B."/>
            <person name="Ding Y."/>
        </authorList>
    </citation>
    <scope>NUCLEOTIDE SEQUENCE [LARGE SCALE GENOMIC DNA]</scope>
    <source>
        <strain evidence="8 9">DZQ7</strain>
    </source>
</reference>
<evidence type="ECO:0000256" key="4">
    <source>
        <dbReference type="ARBA" id="ARBA00023186"/>
    </source>
</evidence>
<dbReference type="EMBL" id="CP030117">
    <property type="protein sequence ID" value="AWX58571.1"/>
    <property type="molecule type" value="Genomic_DNA"/>
</dbReference>
<keyword evidence="8" id="KW-0282">Flagellum</keyword>
<evidence type="ECO:0000256" key="7">
    <source>
        <dbReference type="ARBA" id="ARBA00093797"/>
    </source>
</evidence>
<evidence type="ECO:0000256" key="6">
    <source>
        <dbReference type="ARBA" id="ARBA00093785"/>
    </source>
</evidence>
<sequence length="119" mass="13938">MEQRMDELLGNLYEKTQSLALLVEKKDSDVDQWMGYLDEREQLMQDIQALVQEGFIFTADQKEQLLQMSEINARILPQMDLRKQELTQKIGNIQQNKAVRQFYNSEGPSGYGAFFDQKK</sequence>
<evidence type="ECO:0000256" key="3">
    <source>
        <dbReference type="ARBA" id="ARBA00022795"/>
    </source>
</evidence>
<dbReference type="AlphaFoldDB" id="A0A2Z4MQC8"/>
<gene>
    <name evidence="8" type="ORF">AB432_027590</name>
</gene>
<evidence type="ECO:0000256" key="2">
    <source>
        <dbReference type="ARBA" id="ARBA00022490"/>
    </source>
</evidence>
<keyword evidence="2" id="KW-0963">Cytoplasm</keyword>